<sequence length="552" mass="61806">MRRWADMKQVRQHRETEWQMIADYFLPRKNFLVQSVKGAGVPRRVMTSKPQMALGRFAGMLVGYLVDPTRPFIKPNVSQGLVNAGRRIDLDRDSADYLDNLGWSMFDRFMLPKARFMPALNQVALELGAFGTAVMWVGRKRGWGPRYMSRPLRACWIDVDDNDVVDTVFYEFELPLELLVGRYPKALQNPDLKKLYEDKDKKNHTKKIKVLHCIYPREGGEAGGIAERKPYAERIIAHEYKGADLSESGYDSFPYAVPRLGISEGNPYGQGLAWIALPSAISLNRMQDLVEYGIGTRVAPPMFVPTRLFKQPSRDLGYFNYYDPKLLGFSSLKDLVQYMPAGGDVGIGVDWMRYLSEHIDDAFNIDWMKLREAGNVTAEEIAERRSLRMTAQTGLLAAVDRDLMGVLGDRTLEVMSEEGMIGEAPQQLRGVDVDWDYAGPLAIAQQRNQYQAVQSLIDITAKIAQIEPDAAAALQVEECLRLASEALGAPPTVLESRVVYQEELQRRRALREQAQQAQIAQAGGAAMRDASQGVATMAQAAPQPSMGMAMAA</sequence>
<comment type="subcellular location">
    <subcellularLocation>
        <location evidence="1">Virion</location>
    </subcellularLocation>
</comment>
<proteinExistence type="predicted"/>
<dbReference type="EMBL" id="AP018827">
    <property type="protein sequence ID" value="BBF79913.1"/>
    <property type="molecule type" value="Genomic_DNA"/>
</dbReference>
<keyword evidence="3" id="KW-0231">Viral genome packaging</keyword>
<evidence type="ECO:0000256" key="1">
    <source>
        <dbReference type="ARBA" id="ARBA00004328"/>
    </source>
</evidence>
<organism evidence="4 5">
    <name type="scientific">Asticcacaulis excentricus</name>
    <dbReference type="NCBI Taxonomy" id="78587"/>
    <lineage>
        <taxon>Bacteria</taxon>
        <taxon>Pseudomonadati</taxon>
        <taxon>Pseudomonadota</taxon>
        <taxon>Alphaproteobacteria</taxon>
        <taxon>Caulobacterales</taxon>
        <taxon>Caulobacteraceae</taxon>
        <taxon>Asticcacaulis</taxon>
    </lineage>
</organism>
<keyword evidence="2" id="KW-1188">Viral release from host cell</keyword>
<evidence type="ECO:0000313" key="4">
    <source>
        <dbReference type="EMBL" id="BBF79913.1"/>
    </source>
</evidence>
<dbReference type="Pfam" id="PF12236">
    <property type="entry name" value="Head-tail_con"/>
    <property type="match status" value="1"/>
</dbReference>
<reference evidence="5" key="1">
    <citation type="journal article" date="2017" name="Biotechnol. Biofuels">
        <title>Evaluation of environmental bacterial communities as a factor affecting the growth of duckweed Lemna minor.</title>
        <authorList>
            <person name="Ishizawa H."/>
            <person name="Kuroda M."/>
            <person name="Morikawa M."/>
            <person name="Ike M."/>
        </authorList>
    </citation>
    <scope>NUCLEOTIDE SEQUENCE [LARGE SCALE GENOMIC DNA]</scope>
    <source>
        <strain evidence="5">M6</strain>
    </source>
</reference>
<reference evidence="5" key="2">
    <citation type="journal article" date="2017" name="Plant Physiol. Biochem.">
        <title>Differential oxidative and antioxidative response of duckweed Lemna minor toward plant growth promoting/inhibiting bacteria.</title>
        <authorList>
            <person name="Ishizawa H."/>
            <person name="Kuroda M."/>
            <person name="Morikawa M."/>
            <person name="Ike M."/>
        </authorList>
    </citation>
    <scope>NUCLEOTIDE SEQUENCE [LARGE SCALE GENOMIC DNA]</scope>
    <source>
        <strain evidence="5">M6</strain>
    </source>
</reference>
<evidence type="ECO:0000256" key="2">
    <source>
        <dbReference type="ARBA" id="ARBA00022612"/>
    </source>
</evidence>
<evidence type="ECO:0000313" key="5">
    <source>
        <dbReference type="Proteomes" id="UP000278756"/>
    </source>
</evidence>
<name>A0A3G9G4C9_9CAUL</name>
<accession>A0A3G9G4C9</accession>
<dbReference type="InterPro" id="IPR020991">
    <property type="entry name" value="Connector_podovirus"/>
</dbReference>
<evidence type="ECO:0000256" key="3">
    <source>
        <dbReference type="ARBA" id="ARBA00023219"/>
    </source>
</evidence>
<dbReference type="AlphaFoldDB" id="A0A3G9G4C9"/>
<dbReference type="Proteomes" id="UP000278756">
    <property type="component" value="Chromosome 1"/>
</dbReference>
<protein>
    <submittedName>
        <fullName evidence="4">Phage protein</fullName>
    </submittedName>
</protein>
<gene>
    <name evidence="4" type="ORF">EM6_0490</name>
</gene>